<evidence type="ECO:0000313" key="1">
    <source>
        <dbReference type="EMBL" id="SVD56046.1"/>
    </source>
</evidence>
<reference evidence="1" key="1">
    <citation type="submission" date="2018-05" db="EMBL/GenBank/DDBJ databases">
        <authorList>
            <person name="Lanie J.A."/>
            <person name="Ng W.-L."/>
            <person name="Kazmierczak K.M."/>
            <person name="Andrzejewski T.M."/>
            <person name="Davidsen T.M."/>
            <person name="Wayne K.J."/>
            <person name="Tettelin H."/>
            <person name="Glass J.I."/>
            <person name="Rusch D."/>
            <person name="Podicherti R."/>
            <person name="Tsui H.-C.T."/>
            <person name="Winkler M.E."/>
        </authorList>
    </citation>
    <scope>NUCLEOTIDE SEQUENCE</scope>
</reference>
<sequence>MQPVEIGPGSHKCHYHNFGVQDGLPASLSVRLYRDGRGRLGLSTFEGGYPATTARNSLPIAMRWDRSGAQPSAVSTRIDKTDCR</sequence>
<name>A0A382WB02_9ZZZZ</name>
<protein>
    <submittedName>
        <fullName evidence="1">Uncharacterized protein</fullName>
    </submittedName>
</protein>
<dbReference type="AlphaFoldDB" id="A0A382WB02"/>
<dbReference type="EMBL" id="UINC01158477">
    <property type="protein sequence ID" value="SVD56046.1"/>
    <property type="molecule type" value="Genomic_DNA"/>
</dbReference>
<proteinExistence type="predicted"/>
<gene>
    <name evidence="1" type="ORF">METZ01_LOCUS408900</name>
</gene>
<organism evidence="1">
    <name type="scientific">marine metagenome</name>
    <dbReference type="NCBI Taxonomy" id="408172"/>
    <lineage>
        <taxon>unclassified sequences</taxon>
        <taxon>metagenomes</taxon>
        <taxon>ecological metagenomes</taxon>
    </lineage>
</organism>
<accession>A0A382WB02</accession>